<keyword evidence="3" id="KW-1185">Reference proteome</keyword>
<feature type="region of interest" description="Disordered" evidence="1">
    <location>
        <begin position="47"/>
        <end position="66"/>
    </location>
</feature>
<accession>A0ABW0JF19</accession>
<evidence type="ECO:0000313" key="2">
    <source>
        <dbReference type="EMBL" id="MFC5431114.1"/>
    </source>
</evidence>
<protein>
    <submittedName>
        <fullName evidence="2">Uncharacterized protein</fullName>
    </submittedName>
</protein>
<evidence type="ECO:0000313" key="3">
    <source>
        <dbReference type="Proteomes" id="UP001596103"/>
    </source>
</evidence>
<reference evidence="3" key="1">
    <citation type="journal article" date="2019" name="Int. J. Syst. Evol. Microbiol.">
        <title>The Global Catalogue of Microorganisms (GCM) 10K type strain sequencing project: providing services to taxonomists for standard genome sequencing and annotation.</title>
        <authorList>
            <consortium name="The Broad Institute Genomics Platform"/>
            <consortium name="The Broad Institute Genome Sequencing Center for Infectious Disease"/>
            <person name="Wu L."/>
            <person name="Ma J."/>
        </authorList>
    </citation>
    <scope>NUCLEOTIDE SEQUENCE [LARGE SCALE GENOMIC DNA]</scope>
    <source>
        <strain evidence="3">CCUG 56042</strain>
    </source>
</reference>
<dbReference type="EMBL" id="JBHSMP010000029">
    <property type="protein sequence ID" value="MFC5431114.1"/>
    <property type="molecule type" value="Genomic_DNA"/>
</dbReference>
<gene>
    <name evidence="2" type="ORF">ACFPTO_20260</name>
</gene>
<evidence type="ECO:0000256" key="1">
    <source>
        <dbReference type="SAM" id="MobiDB-lite"/>
    </source>
</evidence>
<dbReference type="Proteomes" id="UP001596103">
    <property type="component" value="Unassembled WGS sequence"/>
</dbReference>
<proteinExistence type="predicted"/>
<sequence>MAPDIDACFTNRIRTRARISLRFSSYSIVMIGPRFAHDLILAKLHGNHPEGHPQASRKNQASRNAIASRHARLAGSQQRTAVLFEHGPRRACLFVRARFNRQICDPALYWCAYANPVTLDAQASYQRQC</sequence>
<feature type="compositionally biased region" description="Polar residues" evidence="1">
    <location>
        <begin position="56"/>
        <end position="65"/>
    </location>
</feature>
<comment type="caution">
    <text evidence="2">The sequence shown here is derived from an EMBL/GenBank/DDBJ whole genome shotgun (WGS) entry which is preliminary data.</text>
</comment>
<dbReference type="RefSeq" id="WP_377714126.1">
    <property type="nucleotide sequence ID" value="NZ_JBHSMP010000029.1"/>
</dbReference>
<organism evidence="2 3">
    <name type="scientific">Paraburkholderia denitrificans</name>
    <dbReference type="NCBI Taxonomy" id="694025"/>
    <lineage>
        <taxon>Bacteria</taxon>
        <taxon>Pseudomonadati</taxon>
        <taxon>Pseudomonadota</taxon>
        <taxon>Betaproteobacteria</taxon>
        <taxon>Burkholderiales</taxon>
        <taxon>Burkholderiaceae</taxon>
        <taxon>Paraburkholderia</taxon>
    </lineage>
</organism>
<name>A0ABW0JF19_9BURK</name>